<evidence type="ECO:0000313" key="10">
    <source>
        <dbReference type="Proteomes" id="UP000095751"/>
    </source>
</evidence>
<evidence type="ECO:0000256" key="3">
    <source>
        <dbReference type="ARBA" id="ARBA00022692"/>
    </source>
</evidence>
<accession>A0A1E7F8Y8</accession>
<feature type="transmembrane region" description="Helical" evidence="8">
    <location>
        <begin position="30"/>
        <end position="53"/>
    </location>
</feature>
<feature type="transmembrane region" description="Helical" evidence="8">
    <location>
        <begin position="140"/>
        <end position="164"/>
    </location>
</feature>
<feature type="non-terminal residue" evidence="9">
    <location>
        <position position="298"/>
    </location>
</feature>
<gene>
    <name evidence="9" type="ORF">FRACYDRAFT_140709</name>
</gene>
<evidence type="ECO:0000256" key="2">
    <source>
        <dbReference type="ARBA" id="ARBA00005577"/>
    </source>
</evidence>
<dbReference type="OrthoDB" id="6507463at2759"/>
<sequence>ALVWGSAAIGFAPFVCFFFQIVFPKPQLLIISIAAAFFYLLAASCASLIWTILDPTIGLDSAWSAIIPGIFFQFIFRCLFVTVYHKVEQVIEASIERSSEDSNDESREQSGDENNNNNAGEQQQQTSVQIAKNKLSLNDAACGLAAGVGFGGLHAILLFGSLLASETFDAGVLFQPSCPAIPSLVVSSLNTFCFFFLDLLWMLFTFFGMRRRMLFPRGGGSLTDMNPLRRRFGHYFGNTRMGGNQALLVVLITHTAASGFTTFNNFEYGCVFSMTTIPALTMIVAYVFWSGVSKIYLP</sequence>
<name>A0A1E7F8Y8_9STRA</name>
<dbReference type="GO" id="GO:0016485">
    <property type="term" value="P:protein processing"/>
    <property type="evidence" value="ECO:0007669"/>
    <property type="project" value="InterPro"/>
</dbReference>
<evidence type="ECO:0000256" key="1">
    <source>
        <dbReference type="ARBA" id="ARBA00004141"/>
    </source>
</evidence>
<dbReference type="Pfam" id="PF06105">
    <property type="entry name" value="Aph-1"/>
    <property type="match status" value="1"/>
</dbReference>
<feature type="region of interest" description="Disordered" evidence="7">
    <location>
        <begin position="98"/>
        <end position="124"/>
    </location>
</feature>
<reference evidence="9 10" key="1">
    <citation type="submission" date="2016-09" db="EMBL/GenBank/DDBJ databases">
        <title>Extensive genetic diversity and differential bi-allelic expression allows diatom success in the polar Southern Ocean.</title>
        <authorList>
            <consortium name="DOE Joint Genome Institute"/>
            <person name="Mock T."/>
            <person name="Otillar R.P."/>
            <person name="Strauss J."/>
            <person name="Dupont C."/>
            <person name="Frickenhaus S."/>
            <person name="Maumus F."/>
            <person name="Mcmullan M."/>
            <person name="Sanges R."/>
            <person name="Schmutz J."/>
            <person name="Toseland A."/>
            <person name="Valas R."/>
            <person name="Veluchamy A."/>
            <person name="Ward B.J."/>
            <person name="Allen A."/>
            <person name="Barry K."/>
            <person name="Falciatore A."/>
            <person name="Ferrante M."/>
            <person name="Fortunato A.E."/>
            <person name="Gloeckner G."/>
            <person name="Gruber A."/>
            <person name="Hipkin R."/>
            <person name="Janech M."/>
            <person name="Kroth P."/>
            <person name="Leese F."/>
            <person name="Lindquist E."/>
            <person name="Lyon B.R."/>
            <person name="Martin J."/>
            <person name="Mayer C."/>
            <person name="Parker M."/>
            <person name="Quesneville H."/>
            <person name="Raymond J."/>
            <person name="Uhlig C."/>
            <person name="Valentin K.U."/>
            <person name="Worden A.Z."/>
            <person name="Armbrust E.V."/>
            <person name="Bowler C."/>
            <person name="Green B."/>
            <person name="Moulton V."/>
            <person name="Van Oosterhout C."/>
            <person name="Grigoriev I."/>
        </authorList>
    </citation>
    <scope>NUCLEOTIDE SEQUENCE [LARGE SCALE GENOMIC DNA]</scope>
    <source>
        <strain evidence="9 10">CCMP1102</strain>
    </source>
</reference>
<comment type="subcellular location">
    <subcellularLocation>
        <location evidence="1">Membrane</location>
        <topology evidence="1">Multi-pass membrane protein</topology>
    </subcellularLocation>
</comment>
<organism evidence="9 10">
    <name type="scientific">Fragilariopsis cylindrus CCMP1102</name>
    <dbReference type="NCBI Taxonomy" id="635003"/>
    <lineage>
        <taxon>Eukaryota</taxon>
        <taxon>Sar</taxon>
        <taxon>Stramenopiles</taxon>
        <taxon>Ochrophyta</taxon>
        <taxon>Bacillariophyta</taxon>
        <taxon>Bacillariophyceae</taxon>
        <taxon>Bacillariophycidae</taxon>
        <taxon>Bacillariales</taxon>
        <taxon>Bacillariaceae</taxon>
        <taxon>Fragilariopsis</taxon>
    </lineage>
</organism>
<feature type="non-terminal residue" evidence="9">
    <location>
        <position position="1"/>
    </location>
</feature>
<dbReference type="GO" id="GO:0016020">
    <property type="term" value="C:membrane"/>
    <property type="evidence" value="ECO:0007669"/>
    <property type="project" value="UniProtKB-SubCell"/>
</dbReference>
<keyword evidence="6 8" id="KW-0472">Membrane</keyword>
<feature type="transmembrane region" description="Helical" evidence="8">
    <location>
        <begin position="272"/>
        <end position="292"/>
    </location>
</feature>
<feature type="transmembrane region" description="Helical" evidence="8">
    <location>
        <begin position="184"/>
        <end position="207"/>
    </location>
</feature>
<keyword evidence="10" id="KW-1185">Reference proteome</keyword>
<dbReference type="InParanoid" id="A0A1E7F8Y8"/>
<dbReference type="PANTHER" id="PTHR12889">
    <property type="entry name" value="GAMMA-SECRETASE SUBUNIT APH-1"/>
    <property type="match status" value="1"/>
</dbReference>
<evidence type="ECO:0000256" key="8">
    <source>
        <dbReference type="SAM" id="Phobius"/>
    </source>
</evidence>
<feature type="transmembrane region" description="Helical" evidence="8">
    <location>
        <begin position="65"/>
        <end position="84"/>
    </location>
</feature>
<evidence type="ECO:0000256" key="6">
    <source>
        <dbReference type="ARBA" id="ARBA00023136"/>
    </source>
</evidence>
<feature type="transmembrane region" description="Helical" evidence="8">
    <location>
        <begin position="6"/>
        <end position="23"/>
    </location>
</feature>
<protein>
    <submittedName>
        <fullName evidence="9">Uncharacterized protein</fullName>
    </submittedName>
</protein>
<feature type="compositionally biased region" description="Basic and acidic residues" evidence="7">
    <location>
        <begin position="98"/>
        <end position="110"/>
    </location>
</feature>
<dbReference type="GO" id="GO:0007219">
    <property type="term" value="P:Notch signaling pathway"/>
    <property type="evidence" value="ECO:0007669"/>
    <property type="project" value="UniProtKB-KW"/>
</dbReference>
<keyword evidence="5 8" id="KW-1133">Transmembrane helix</keyword>
<evidence type="ECO:0000256" key="4">
    <source>
        <dbReference type="ARBA" id="ARBA00022976"/>
    </source>
</evidence>
<keyword evidence="4" id="KW-0914">Notch signaling pathway</keyword>
<dbReference type="InterPro" id="IPR009294">
    <property type="entry name" value="Aph-1"/>
</dbReference>
<evidence type="ECO:0000256" key="5">
    <source>
        <dbReference type="ARBA" id="ARBA00022989"/>
    </source>
</evidence>
<feature type="compositionally biased region" description="Low complexity" evidence="7">
    <location>
        <begin position="112"/>
        <end position="124"/>
    </location>
</feature>
<dbReference type="EMBL" id="KV784360">
    <property type="protein sequence ID" value="OEU14616.1"/>
    <property type="molecule type" value="Genomic_DNA"/>
</dbReference>
<proteinExistence type="inferred from homology"/>
<evidence type="ECO:0000256" key="7">
    <source>
        <dbReference type="SAM" id="MobiDB-lite"/>
    </source>
</evidence>
<dbReference type="KEGG" id="fcy:FRACYDRAFT_140709"/>
<evidence type="ECO:0000313" key="9">
    <source>
        <dbReference type="EMBL" id="OEU14616.1"/>
    </source>
</evidence>
<comment type="similarity">
    <text evidence="2">Belongs to the APH-1 family.</text>
</comment>
<keyword evidence="3 8" id="KW-0812">Transmembrane</keyword>
<dbReference type="Proteomes" id="UP000095751">
    <property type="component" value="Unassembled WGS sequence"/>
</dbReference>
<dbReference type="AlphaFoldDB" id="A0A1E7F8Y8"/>